<organism evidence="2 3">
    <name type="scientific">Mycena maculata</name>
    <dbReference type="NCBI Taxonomy" id="230809"/>
    <lineage>
        <taxon>Eukaryota</taxon>
        <taxon>Fungi</taxon>
        <taxon>Dikarya</taxon>
        <taxon>Basidiomycota</taxon>
        <taxon>Agaricomycotina</taxon>
        <taxon>Agaricomycetes</taxon>
        <taxon>Agaricomycetidae</taxon>
        <taxon>Agaricales</taxon>
        <taxon>Marasmiineae</taxon>
        <taxon>Mycenaceae</taxon>
        <taxon>Mycena</taxon>
    </lineage>
</organism>
<gene>
    <name evidence="2" type="ORF">DFH07DRAFT_972791</name>
</gene>
<keyword evidence="3" id="KW-1185">Reference proteome</keyword>
<evidence type="ECO:0000256" key="1">
    <source>
        <dbReference type="SAM" id="MobiDB-lite"/>
    </source>
</evidence>
<reference evidence="2" key="1">
    <citation type="submission" date="2023-03" db="EMBL/GenBank/DDBJ databases">
        <title>Massive genome expansion in bonnet fungi (Mycena s.s.) driven by repeated elements and novel gene families across ecological guilds.</title>
        <authorList>
            <consortium name="Lawrence Berkeley National Laboratory"/>
            <person name="Harder C.B."/>
            <person name="Miyauchi S."/>
            <person name="Viragh M."/>
            <person name="Kuo A."/>
            <person name="Thoen E."/>
            <person name="Andreopoulos B."/>
            <person name="Lu D."/>
            <person name="Skrede I."/>
            <person name="Drula E."/>
            <person name="Henrissat B."/>
            <person name="Morin E."/>
            <person name="Kohler A."/>
            <person name="Barry K."/>
            <person name="LaButti K."/>
            <person name="Morin E."/>
            <person name="Salamov A."/>
            <person name="Lipzen A."/>
            <person name="Mereny Z."/>
            <person name="Hegedus B."/>
            <person name="Baldrian P."/>
            <person name="Stursova M."/>
            <person name="Weitz H."/>
            <person name="Taylor A."/>
            <person name="Grigoriev I.V."/>
            <person name="Nagy L.G."/>
            <person name="Martin F."/>
            <person name="Kauserud H."/>
        </authorList>
    </citation>
    <scope>NUCLEOTIDE SEQUENCE</scope>
    <source>
        <strain evidence="2">CBHHK188m</strain>
    </source>
</reference>
<dbReference type="AlphaFoldDB" id="A0AAD7HGW1"/>
<feature type="region of interest" description="Disordered" evidence="1">
    <location>
        <begin position="49"/>
        <end position="69"/>
    </location>
</feature>
<feature type="region of interest" description="Disordered" evidence="1">
    <location>
        <begin position="252"/>
        <end position="271"/>
    </location>
</feature>
<protein>
    <submittedName>
        <fullName evidence="2">Uncharacterized protein</fullName>
    </submittedName>
</protein>
<feature type="compositionally biased region" description="Low complexity" evidence="1">
    <location>
        <begin position="252"/>
        <end position="261"/>
    </location>
</feature>
<dbReference type="Proteomes" id="UP001215280">
    <property type="component" value="Unassembled WGS sequence"/>
</dbReference>
<comment type="caution">
    <text evidence="2">The sequence shown here is derived from an EMBL/GenBank/DDBJ whole genome shotgun (WGS) entry which is preliminary data.</text>
</comment>
<proteinExistence type="predicted"/>
<evidence type="ECO:0000313" key="3">
    <source>
        <dbReference type="Proteomes" id="UP001215280"/>
    </source>
</evidence>
<evidence type="ECO:0000313" key="2">
    <source>
        <dbReference type="EMBL" id="KAJ7719887.1"/>
    </source>
</evidence>
<dbReference type="EMBL" id="JARJLG010000286">
    <property type="protein sequence ID" value="KAJ7719887.1"/>
    <property type="molecule type" value="Genomic_DNA"/>
</dbReference>
<accession>A0AAD7HGW1</accession>
<feature type="compositionally biased region" description="Low complexity" evidence="1">
    <location>
        <begin position="49"/>
        <end position="64"/>
    </location>
</feature>
<sequence>MLPPLDTTDDVAASLSGGETSRLRRRPAVVLRSPTNDLVPIYCDAYEESPSVVDDSSDPPTTVPRHASPAAPLPPGSYAYNWIPCGAFSFHEWDRQLTAATAAAQARADAADASVARMVVLWGARRGGRMGLQDAPTWPAWMLRYAPEPQDPAAPVLVAVENEDQARSIVFPDGHVQHGRAMRAEELRRFLDDDYEDADGDGDGAPPTPTGIQIASAARVRDVGQHLDTPTTHFAALDEVAAEVRRHIEAPHPAARPAAAPEDQRPAEQQSNIEAAVASRVELIPEAPPRLSWSAQAGMPPDTVVVIA</sequence>
<name>A0AAD7HGW1_9AGAR</name>